<keyword evidence="1" id="KW-0472">Membrane</keyword>
<dbReference type="InterPro" id="IPR050445">
    <property type="entry name" value="Bact_polysacc_biosynth/exp"/>
</dbReference>
<evidence type="ECO:0000313" key="3">
    <source>
        <dbReference type="Proteomes" id="UP000824081"/>
    </source>
</evidence>
<dbReference type="PANTHER" id="PTHR32309:SF13">
    <property type="entry name" value="FERRIC ENTEROBACTIN TRANSPORT PROTEIN FEPE"/>
    <property type="match status" value="1"/>
</dbReference>
<dbReference type="EMBL" id="DVMZ01000008">
    <property type="protein sequence ID" value="HIU58528.1"/>
    <property type="molecule type" value="Genomic_DNA"/>
</dbReference>
<dbReference type="GO" id="GO:0005886">
    <property type="term" value="C:plasma membrane"/>
    <property type="evidence" value="ECO:0007669"/>
    <property type="project" value="TreeGrafter"/>
</dbReference>
<evidence type="ECO:0000256" key="1">
    <source>
        <dbReference type="SAM" id="Phobius"/>
    </source>
</evidence>
<keyword evidence="1" id="KW-1133">Transmembrane helix</keyword>
<dbReference type="GO" id="GO:0004713">
    <property type="term" value="F:protein tyrosine kinase activity"/>
    <property type="evidence" value="ECO:0007669"/>
    <property type="project" value="TreeGrafter"/>
</dbReference>
<reference evidence="2" key="1">
    <citation type="submission" date="2020-10" db="EMBL/GenBank/DDBJ databases">
        <authorList>
            <person name="Gilroy R."/>
        </authorList>
    </citation>
    <scope>NUCLEOTIDE SEQUENCE</scope>
    <source>
        <strain evidence="2">11687</strain>
    </source>
</reference>
<gene>
    <name evidence="2" type="ORF">IAC57_00355</name>
</gene>
<dbReference type="PANTHER" id="PTHR32309">
    <property type="entry name" value="TYROSINE-PROTEIN KINASE"/>
    <property type="match status" value="1"/>
</dbReference>
<comment type="caution">
    <text evidence="2">The sequence shown here is derived from an EMBL/GenBank/DDBJ whole genome shotgun (WGS) entry which is preliminary data.</text>
</comment>
<evidence type="ECO:0000313" key="2">
    <source>
        <dbReference type="EMBL" id="HIU58528.1"/>
    </source>
</evidence>
<organism evidence="2 3">
    <name type="scientific">Candidatus Scatosoma pullistercoris</name>
    <dbReference type="NCBI Taxonomy" id="2840934"/>
    <lineage>
        <taxon>Bacteria</taxon>
        <taxon>Bacillati</taxon>
        <taxon>Bacillota</taxon>
        <taxon>Clostridia</taxon>
        <taxon>Candidatus Scatosoma</taxon>
    </lineage>
</organism>
<dbReference type="Proteomes" id="UP000824081">
    <property type="component" value="Unassembled WGS sequence"/>
</dbReference>
<reference evidence="2" key="2">
    <citation type="journal article" date="2021" name="PeerJ">
        <title>Extensive microbial diversity within the chicken gut microbiome revealed by metagenomics and culture.</title>
        <authorList>
            <person name="Gilroy R."/>
            <person name="Ravi A."/>
            <person name="Getino M."/>
            <person name="Pursley I."/>
            <person name="Horton D.L."/>
            <person name="Alikhan N.F."/>
            <person name="Baker D."/>
            <person name="Gharbi K."/>
            <person name="Hall N."/>
            <person name="Watson M."/>
            <person name="Adriaenssens E.M."/>
            <person name="Foster-Nyarko E."/>
            <person name="Jarju S."/>
            <person name="Secka A."/>
            <person name="Antonio M."/>
            <person name="Oren A."/>
            <person name="Chaudhuri R.R."/>
            <person name="La Ragione R."/>
            <person name="Hildebrand F."/>
            <person name="Pallen M.J."/>
        </authorList>
    </citation>
    <scope>NUCLEOTIDE SEQUENCE</scope>
    <source>
        <strain evidence="2">11687</strain>
    </source>
</reference>
<feature type="transmembrane region" description="Helical" evidence="1">
    <location>
        <begin position="24"/>
        <end position="47"/>
    </location>
</feature>
<accession>A0A9D1MDK3</accession>
<name>A0A9D1MDK3_9FIRM</name>
<protein>
    <recommendedName>
        <fullName evidence="4">Capsular polysaccharide biosynthesis protein</fullName>
    </recommendedName>
</protein>
<feature type="transmembrane region" description="Helical" evidence="1">
    <location>
        <begin position="202"/>
        <end position="221"/>
    </location>
</feature>
<sequence>MQEEIQAEEELSLSEIFRALKAKIWVLLVTLIIGIAAGGGFGFLRYYNVHYYGADVTYFVSNSAISDENSTGQAAQTLTESALKNINGLLNTNYFQRLLMEGLPEAEGIEPDSKKEQNFFKLLSQSITYSYTVGESKITASVSVLNDPTFAAHLFDQVKAILPDFISTILSTTDKNVACTQLSYQLCRLLNPNQWVMEGIKYGALIGLAALVVACVAVVLAERADTRLHDYEKVAQKFNVPVLGVIPRISDIEHTHIQRNKTEGKK</sequence>
<evidence type="ECO:0008006" key="4">
    <source>
        <dbReference type="Google" id="ProtNLM"/>
    </source>
</evidence>
<dbReference type="AlphaFoldDB" id="A0A9D1MDK3"/>
<keyword evidence="1" id="KW-0812">Transmembrane</keyword>
<proteinExistence type="predicted"/>